<gene>
    <name evidence="1" type="ORF">B9Z19DRAFT_1090087</name>
</gene>
<accession>A0A2T6ZJB1</accession>
<proteinExistence type="predicted"/>
<dbReference type="Proteomes" id="UP000244722">
    <property type="component" value="Unassembled WGS sequence"/>
</dbReference>
<keyword evidence="2" id="KW-1185">Reference proteome</keyword>
<name>A0A2T6ZJB1_TUBBO</name>
<evidence type="ECO:0000313" key="1">
    <source>
        <dbReference type="EMBL" id="PUU75572.1"/>
    </source>
</evidence>
<dbReference type="EMBL" id="NESQ01000225">
    <property type="protein sequence ID" value="PUU75572.1"/>
    <property type="molecule type" value="Genomic_DNA"/>
</dbReference>
<protein>
    <submittedName>
        <fullName evidence="1">Uncharacterized protein</fullName>
    </submittedName>
</protein>
<organism evidence="1 2">
    <name type="scientific">Tuber borchii</name>
    <name type="common">White truffle</name>
    <dbReference type="NCBI Taxonomy" id="42251"/>
    <lineage>
        <taxon>Eukaryota</taxon>
        <taxon>Fungi</taxon>
        <taxon>Dikarya</taxon>
        <taxon>Ascomycota</taxon>
        <taxon>Pezizomycotina</taxon>
        <taxon>Pezizomycetes</taxon>
        <taxon>Pezizales</taxon>
        <taxon>Tuberaceae</taxon>
        <taxon>Tuber</taxon>
    </lineage>
</organism>
<reference evidence="1 2" key="1">
    <citation type="submission" date="2017-04" db="EMBL/GenBank/DDBJ databases">
        <title>Draft genome sequence of Tuber borchii Vittad., a whitish edible truffle.</title>
        <authorList>
            <consortium name="DOE Joint Genome Institute"/>
            <person name="Murat C."/>
            <person name="Kuo A."/>
            <person name="Barry K.W."/>
            <person name="Clum A."/>
            <person name="Dockter R.B."/>
            <person name="Fauchery L."/>
            <person name="Iotti M."/>
            <person name="Kohler A."/>
            <person name="Labutti K."/>
            <person name="Lindquist E.A."/>
            <person name="Lipzen A."/>
            <person name="Ohm R.A."/>
            <person name="Wang M."/>
            <person name="Grigoriev I.V."/>
            <person name="Zambonelli A."/>
            <person name="Martin F.M."/>
        </authorList>
    </citation>
    <scope>NUCLEOTIDE SEQUENCE [LARGE SCALE GENOMIC DNA]</scope>
    <source>
        <strain evidence="1 2">Tbo3840</strain>
    </source>
</reference>
<dbReference type="AlphaFoldDB" id="A0A2T6ZJB1"/>
<evidence type="ECO:0000313" key="2">
    <source>
        <dbReference type="Proteomes" id="UP000244722"/>
    </source>
</evidence>
<comment type="caution">
    <text evidence="1">The sequence shown here is derived from an EMBL/GenBank/DDBJ whole genome shotgun (WGS) entry which is preliminary data.</text>
</comment>
<sequence>MGRDDGIVGWVGLCYVPLVSMVRLEWTSVTSPGWLLRMVFRDIVHTFWAGVGIIP</sequence>